<accession>A0A8J7DVS9</accession>
<gene>
    <name evidence="1" type="ORF">IQ249_07135</name>
</gene>
<name>A0A8J7DVS9_9CYAN</name>
<dbReference type="RefSeq" id="WP_194028757.1">
    <property type="nucleotide sequence ID" value="NZ_JADEWZ010000008.1"/>
</dbReference>
<sequence>MVELAIEIPDELAQRLIPLQHQLPQLLKQLLETTALSLPPQPKEPLTPASEGSAVYQEVLDFLIARPTPIEISAFKVSSQSQKRLQVLLEKNRQGTLTALETAELDVFEQFDHLVMLLKARAYAAIH</sequence>
<reference evidence="1" key="1">
    <citation type="submission" date="2020-10" db="EMBL/GenBank/DDBJ databases">
        <authorList>
            <person name="Castelo-Branco R."/>
            <person name="Eusebio N."/>
            <person name="Adriana R."/>
            <person name="Vieira A."/>
            <person name="Brugerolle De Fraissinette N."/>
            <person name="Rezende De Castro R."/>
            <person name="Schneider M.P."/>
            <person name="Vasconcelos V."/>
            <person name="Leao P.N."/>
        </authorList>
    </citation>
    <scope>NUCLEOTIDE SEQUENCE</scope>
    <source>
        <strain evidence="1">LEGE 07157</strain>
    </source>
</reference>
<keyword evidence="2" id="KW-1185">Reference proteome</keyword>
<dbReference type="Proteomes" id="UP000654482">
    <property type="component" value="Unassembled WGS sequence"/>
</dbReference>
<dbReference type="EMBL" id="JADEWZ010000008">
    <property type="protein sequence ID" value="MBE9115668.1"/>
    <property type="molecule type" value="Genomic_DNA"/>
</dbReference>
<protein>
    <submittedName>
        <fullName evidence="1">Uncharacterized protein</fullName>
    </submittedName>
</protein>
<evidence type="ECO:0000313" key="2">
    <source>
        <dbReference type="Proteomes" id="UP000654482"/>
    </source>
</evidence>
<proteinExistence type="predicted"/>
<comment type="caution">
    <text evidence="1">The sequence shown here is derived from an EMBL/GenBank/DDBJ whole genome shotgun (WGS) entry which is preliminary data.</text>
</comment>
<dbReference type="AlphaFoldDB" id="A0A8J7DVS9"/>
<organism evidence="1 2">
    <name type="scientific">Lusitaniella coriacea LEGE 07157</name>
    <dbReference type="NCBI Taxonomy" id="945747"/>
    <lineage>
        <taxon>Bacteria</taxon>
        <taxon>Bacillati</taxon>
        <taxon>Cyanobacteriota</taxon>
        <taxon>Cyanophyceae</taxon>
        <taxon>Spirulinales</taxon>
        <taxon>Lusitaniellaceae</taxon>
        <taxon>Lusitaniella</taxon>
    </lineage>
</organism>
<evidence type="ECO:0000313" key="1">
    <source>
        <dbReference type="EMBL" id="MBE9115668.1"/>
    </source>
</evidence>